<dbReference type="Gene3D" id="3.10.450.10">
    <property type="match status" value="2"/>
</dbReference>
<dbReference type="InterPro" id="IPR000010">
    <property type="entry name" value="Cystatin_dom"/>
</dbReference>
<name>A0A9F5IVD5_PYTBI</name>
<evidence type="ECO:0000256" key="2">
    <source>
        <dbReference type="ARBA" id="ARBA00023157"/>
    </source>
</evidence>
<sequence length="276" mass="30674">MCAGCPNPLPLDSPEVKKLLEAALKSYNEKSNRDFYFKVVAVLKATSQVVNGIIYKVDFKIQQTNCSKAVVEKPNEDCTAVEDGELLYCSGSEFQEFSSELQSIIDPLVKCSEQQPLQQQGSCIVDIYISGNSLVTTQQECEVQVEEKAKSPAYKCSACLMPIPPDSPELKEPLEAIMKYLNCSKGVKVTKATKQVLSGIIYRIDFIMQKIYCSKPEFQHPNEDSTAVEDDNLLFCHTLADVKPGKSTVIHLITCTDQPPFQLASRPPGFTPFTRK</sequence>
<dbReference type="OrthoDB" id="9937817at2759"/>
<feature type="domain" description="Cystatin kininogen-type" evidence="4">
    <location>
        <begin position="11"/>
        <end position="118"/>
    </location>
</feature>
<dbReference type="GeneID" id="112542810"/>
<dbReference type="Proteomes" id="UP000695026">
    <property type="component" value="Unplaced"/>
</dbReference>
<dbReference type="PROSITE" id="PS51647">
    <property type="entry name" value="CYSTATIN_KININOGEN"/>
    <property type="match status" value="1"/>
</dbReference>
<keyword evidence="1" id="KW-0732">Signal</keyword>
<evidence type="ECO:0000313" key="5">
    <source>
        <dbReference type="Proteomes" id="UP000695026"/>
    </source>
</evidence>
<dbReference type="PANTHER" id="PTHR13814:SF16">
    <property type="entry name" value="CYSTATIN"/>
    <property type="match status" value="1"/>
</dbReference>
<keyword evidence="5" id="KW-1185">Reference proteome</keyword>
<dbReference type="SUPFAM" id="SSF54403">
    <property type="entry name" value="Cystatin/monellin"/>
    <property type="match status" value="2"/>
</dbReference>
<organism evidence="5 6">
    <name type="scientific">Python bivittatus</name>
    <name type="common">Burmese python</name>
    <name type="synonym">Python molurus bivittatus</name>
    <dbReference type="NCBI Taxonomy" id="176946"/>
    <lineage>
        <taxon>Eukaryota</taxon>
        <taxon>Metazoa</taxon>
        <taxon>Chordata</taxon>
        <taxon>Craniata</taxon>
        <taxon>Vertebrata</taxon>
        <taxon>Euteleostomi</taxon>
        <taxon>Lepidosauria</taxon>
        <taxon>Squamata</taxon>
        <taxon>Bifurcata</taxon>
        <taxon>Unidentata</taxon>
        <taxon>Episquamata</taxon>
        <taxon>Toxicofera</taxon>
        <taxon>Serpentes</taxon>
        <taxon>Henophidia</taxon>
        <taxon>Pythonidae</taxon>
        <taxon>Python</taxon>
    </lineage>
</organism>
<dbReference type="Pfam" id="PF00031">
    <property type="entry name" value="Cystatin"/>
    <property type="match status" value="2"/>
</dbReference>
<dbReference type="GO" id="GO:0004869">
    <property type="term" value="F:cysteine-type endopeptidase inhibitor activity"/>
    <property type="evidence" value="ECO:0007669"/>
    <property type="project" value="InterPro"/>
</dbReference>
<protein>
    <submittedName>
        <fullName evidence="6">Kininogen-1-like</fullName>
    </submittedName>
</protein>
<evidence type="ECO:0000256" key="3">
    <source>
        <dbReference type="ARBA" id="ARBA00023180"/>
    </source>
</evidence>
<evidence type="ECO:0000259" key="4">
    <source>
        <dbReference type="PROSITE" id="PS51647"/>
    </source>
</evidence>
<dbReference type="AlphaFoldDB" id="A0A9F5IVD5"/>
<reference evidence="6" key="1">
    <citation type="submission" date="2025-08" db="UniProtKB">
        <authorList>
            <consortium name="RefSeq"/>
        </authorList>
    </citation>
    <scope>IDENTIFICATION</scope>
    <source>
        <tissue evidence="6">Liver</tissue>
    </source>
</reference>
<dbReference type="InterPro" id="IPR027358">
    <property type="entry name" value="Kininogen-type_cystatin_dom"/>
</dbReference>
<dbReference type="OMA" id="DCTANIY"/>
<gene>
    <name evidence="6" type="primary">LOC112542810</name>
</gene>
<dbReference type="InterPro" id="IPR050735">
    <property type="entry name" value="Kininogen_Fetuin_HRG"/>
</dbReference>
<proteinExistence type="predicted"/>
<dbReference type="InterPro" id="IPR046350">
    <property type="entry name" value="Cystatin_sf"/>
</dbReference>
<evidence type="ECO:0000256" key="1">
    <source>
        <dbReference type="ARBA" id="ARBA00022729"/>
    </source>
</evidence>
<dbReference type="GO" id="GO:0005576">
    <property type="term" value="C:extracellular region"/>
    <property type="evidence" value="ECO:0007669"/>
    <property type="project" value="TreeGrafter"/>
</dbReference>
<dbReference type="CDD" id="cd00042">
    <property type="entry name" value="CY"/>
    <property type="match status" value="2"/>
</dbReference>
<accession>A0A9F5IVD5</accession>
<keyword evidence="2" id="KW-1015">Disulfide bond</keyword>
<dbReference type="RefSeq" id="XP_025032289.1">
    <property type="nucleotide sequence ID" value="XM_025176521.1"/>
</dbReference>
<keyword evidence="3" id="KW-0325">Glycoprotein</keyword>
<dbReference type="PANTHER" id="PTHR13814">
    <property type="entry name" value="FETUIN"/>
    <property type="match status" value="1"/>
</dbReference>
<dbReference type="SMART" id="SM00043">
    <property type="entry name" value="CY"/>
    <property type="match status" value="2"/>
</dbReference>
<dbReference type="FunFam" id="3.10.450.10:FF:000002">
    <property type="entry name" value="Kininogen 1"/>
    <property type="match status" value="1"/>
</dbReference>
<dbReference type="KEGG" id="pbi:112542810"/>
<evidence type="ECO:0000313" key="6">
    <source>
        <dbReference type="RefSeq" id="XP_025032289.1"/>
    </source>
</evidence>